<dbReference type="AlphaFoldDB" id="A0A8X8GJY1"/>
<dbReference type="Pfam" id="PF03922">
    <property type="entry name" value="OmpW"/>
    <property type="match status" value="1"/>
</dbReference>
<dbReference type="SUPFAM" id="SSF56925">
    <property type="entry name" value="OMPA-like"/>
    <property type="match status" value="1"/>
</dbReference>
<dbReference type="GO" id="GO:0055085">
    <property type="term" value="P:transmembrane transport"/>
    <property type="evidence" value="ECO:0007669"/>
    <property type="project" value="TreeGrafter"/>
</dbReference>
<proteinExistence type="predicted"/>
<dbReference type="InterPro" id="IPR011250">
    <property type="entry name" value="OMP/PagP_B-barrel"/>
</dbReference>
<evidence type="ECO:0000313" key="1">
    <source>
        <dbReference type="EMBL" id="MCF0265207.1"/>
    </source>
</evidence>
<accession>A0A8X8GJY1</accession>
<dbReference type="EMBL" id="JAHWXT010000004">
    <property type="protein sequence ID" value="MCF0265207.1"/>
    <property type="molecule type" value="Genomic_DNA"/>
</dbReference>
<sequence length="363" mass="39483">MKLKNYIYTLSICAISAQTVYATPYFKLSDKTDFKRYSISIGWLYAKPLGDANNIDITTTIPAGSTYTVGDVTTQNILGAIDQSTIQGQQVHTVISTIQGLGISSLSADLSGTVTLNQPSNWTSPNTGLEVEDINTLGIMFNYYLNDNISLELKAGIPPKVKAKGIGEIYAPVIGQVDLPPTSTALIGTNNIPISQQIYVTDLAQSKYAINTKVWMPAIEAHYQFGISGINKFRPYVGVGILYAYLENVKINSGIENDLILAGHRVQNILTGKAGDSLAGISSDAKPIIKISTRNTFAPVFSVGFNYDFNSNWFAVASLSYSKMDIDAKIDVNNQNNNQNLISGKVKIDVDPLISYMGIGYRF</sequence>
<evidence type="ECO:0000313" key="2">
    <source>
        <dbReference type="Proteomes" id="UP000887320"/>
    </source>
</evidence>
<dbReference type="PANTHER" id="PTHR36920">
    <property type="match status" value="1"/>
</dbReference>
<organism evidence="1 2">
    <name type="scientific">Acinetobacter guillouiae</name>
    <name type="common">Acinetobacter genomosp. 11</name>
    <dbReference type="NCBI Taxonomy" id="106649"/>
    <lineage>
        <taxon>Bacteria</taxon>
        <taxon>Pseudomonadati</taxon>
        <taxon>Pseudomonadota</taxon>
        <taxon>Gammaproteobacteria</taxon>
        <taxon>Moraxellales</taxon>
        <taxon>Moraxellaceae</taxon>
        <taxon>Acinetobacter</taxon>
    </lineage>
</organism>
<reference evidence="1" key="1">
    <citation type="submission" date="2021-07" db="EMBL/GenBank/DDBJ databases">
        <authorList>
            <person name="Fernandez M."/>
            <person name="Pereira P."/>
            <person name="Torres Tejerizo G.A."/>
            <person name="Gonzalez P."/>
            <person name="Agostini E."/>
        </authorList>
    </citation>
    <scope>NUCLEOTIDE SEQUENCE</scope>
    <source>
        <strain evidence="1">SFC 500-1A</strain>
    </source>
</reference>
<comment type="caution">
    <text evidence="1">The sequence shown here is derived from an EMBL/GenBank/DDBJ whole genome shotgun (WGS) entry which is preliminary data.</text>
</comment>
<name>A0A8X8GJY1_ACIGI</name>
<dbReference type="Proteomes" id="UP000887320">
    <property type="component" value="Unassembled WGS sequence"/>
</dbReference>
<dbReference type="InterPro" id="IPR005618">
    <property type="entry name" value="OMPW"/>
</dbReference>
<dbReference type="PANTHER" id="PTHR36920:SF1">
    <property type="entry name" value="OUTER MEMBRANE PROTEIN W"/>
    <property type="match status" value="1"/>
</dbReference>
<dbReference type="GO" id="GO:0019867">
    <property type="term" value="C:outer membrane"/>
    <property type="evidence" value="ECO:0007669"/>
    <property type="project" value="InterPro"/>
</dbReference>
<protein>
    <submittedName>
        <fullName evidence="1">Outer membrane beta-barrel protein</fullName>
    </submittedName>
</protein>
<dbReference type="RefSeq" id="WP_151958004.1">
    <property type="nucleotide sequence ID" value="NZ_BKVV01000126.1"/>
</dbReference>
<dbReference type="Gene3D" id="2.40.160.20">
    <property type="match status" value="1"/>
</dbReference>
<gene>
    <name evidence="1" type="ORF">KW868_12165</name>
</gene>